<dbReference type="InterPro" id="IPR051735">
    <property type="entry name" value="CFEM_domain"/>
</dbReference>
<dbReference type="InterPro" id="IPR008427">
    <property type="entry name" value="Extracellular_membr_CFEM_dom"/>
</dbReference>
<evidence type="ECO:0000256" key="15">
    <source>
        <dbReference type="PROSITE-ProRule" id="PRU01356"/>
    </source>
</evidence>
<reference evidence="18" key="1">
    <citation type="submission" date="2021-06" db="EMBL/GenBank/DDBJ databases">
        <title>Comparative genomics, transcriptomics and evolutionary studies reveal genomic signatures of adaptation to plant cell wall in hemibiotrophic fungi.</title>
        <authorList>
            <consortium name="DOE Joint Genome Institute"/>
            <person name="Baroncelli R."/>
            <person name="Diaz J.F."/>
            <person name="Benocci T."/>
            <person name="Peng M."/>
            <person name="Battaglia E."/>
            <person name="Haridas S."/>
            <person name="Andreopoulos W."/>
            <person name="Labutti K."/>
            <person name="Pangilinan J."/>
            <person name="Floch G.L."/>
            <person name="Makela M.R."/>
            <person name="Henrissat B."/>
            <person name="Grigoriev I.V."/>
            <person name="Crouch J.A."/>
            <person name="De Vries R.P."/>
            <person name="Sukno S.A."/>
            <person name="Thon M.R."/>
        </authorList>
    </citation>
    <scope>NUCLEOTIDE SEQUENCE</scope>
    <source>
        <strain evidence="18">CBS 125086</strain>
    </source>
</reference>
<dbReference type="GeneID" id="85444532"/>
<evidence type="ECO:0000256" key="16">
    <source>
        <dbReference type="SAM" id="SignalP"/>
    </source>
</evidence>
<evidence type="ECO:0000256" key="11">
    <source>
        <dbReference type="ARBA" id="ARBA00023136"/>
    </source>
</evidence>
<dbReference type="RefSeq" id="XP_060410023.1">
    <property type="nucleotide sequence ID" value="XM_060560292.1"/>
</dbReference>
<gene>
    <name evidence="18" type="ORF">LY79DRAFT_582888</name>
</gene>
<feature type="signal peptide" evidence="16">
    <location>
        <begin position="1"/>
        <end position="16"/>
    </location>
</feature>
<keyword evidence="6" id="KW-0349">Heme</keyword>
<evidence type="ECO:0000256" key="2">
    <source>
        <dbReference type="ARBA" id="ARBA00004613"/>
    </source>
</evidence>
<organism evidence="18 19">
    <name type="scientific">Colletotrichum navitas</name>
    <dbReference type="NCBI Taxonomy" id="681940"/>
    <lineage>
        <taxon>Eukaryota</taxon>
        <taxon>Fungi</taxon>
        <taxon>Dikarya</taxon>
        <taxon>Ascomycota</taxon>
        <taxon>Pezizomycotina</taxon>
        <taxon>Sordariomycetes</taxon>
        <taxon>Hypocreomycetidae</taxon>
        <taxon>Glomerellales</taxon>
        <taxon>Glomerellaceae</taxon>
        <taxon>Colletotrichum</taxon>
        <taxon>Colletotrichum graminicola species complex</taxon>
    </lineage>
</organism>
<evidence type="ECO:0000256" key="6">
    <source>
        <dbReference type="ARBA" id="ARBA00022617"/>
    </source>
</evidence>
<feature type="domain" description="CFEM" evidence="17">
    <location>
        <begin position="1"/>
        <end position="113"/>
    </location>
</feature>
<feature type="chain" id="PRO_5042041665" description="CFEM domain-containing protein" evidence="16">
    <location>
        <begin position="17"/>
        <end position="196"/>
    </location>
</feature>
<dbReference type="PROSITE" id="PS52012">
    <property type="entry name" value="CFEM"/>
    <property type="match status" value="1"/>
</dbReference>
<sequence>MKYSTAIIAFAGFAAAQTFADLPVCARDCLSTAITANGKCQITNTACLCNPDNFKAIFSNSTVCVLQSCGSDSAVNQVIPAATSICAAVASSAAVVSGSSAVSVAASSAVVATSTRASAVTSSAVSSAIGTIPSPITSAPRSGITRTSIVTSTITSMYNGNFTRSPTQVPVTVNGAAVQGPIGIAAAIALGALAYL</sequence>
<keyword evidence="10" id="KW-0408">Iron</keyword>
<comment type="subcellular location">
    <subcellularLocation>
        <location evidence="1">Cell membrane</location>
        <topology evidence="1">Lipid-anchor</topology>
        <topology evidence="1">GPI-anchor</topology>
    </subcellularLocation>
    <subcellularLocation>
        <location evidence="2">Secreted</location>
    </subcellularLocation>
</comment>
<comment type="caution">
    <text evidence="18">The sequence shown here is derived from an EMBL/GenBank/DDBJ whole genome shotgun (WGS) entry which is preliminary data.</text>
</comment>
<evidence type="ECO:0000256" key="5">
    <source>
        <dbReference type="ARBA" id="ARBA00022525"/>
    </source>
</evidence>
<dbReference type="Pfam" id="PF05730">
    <property type="entry name" value="CFEM"/>
    <property type="match status" value="1"/>
</dbReference>
<keyword evidence="9 16" id="KW-0732">Signal</keyword>
<evidence type="ECO:0000256" key="3">
    <source>
        <dbReference type="ARBA" id="ARBA00010031"/>
    </source>
</evidence>
<feature type="disulfide bond" evidence="15">
    <location>
        <begin position="40"/>
        <end position="47"/>
    </location>
</feature>
<comment type="caution">
    <text evidence="15">Lacks conserved residue(s) required for the propagation of feature annotation.</text>
</comment>
<accession>A0AAD8PRM6</accession>
<evidence type="ECO:0000256" key="12">
    <source>
        <dbReference type="ARBA" id="ARBA00023157"/>
    </source>
</evidence>
<dbReference type="GO" id="GO:0005886">
    <property type="term" value="C:plasma membrane"/>
    <property type="evidence" value="ECO:0007669"/>
    <property type="project" value="UniProtKB-SubCell"/>
</dbReference>
<dbReference type="PANTHER" id="PTHR37928">
    <property type="entry name" value="CFEM DOMAIN PROTEIN (AFU_ORTHOLOGUE AFUA_6G14090)"/>
    <property type="match status" value="1"/>
</dbReference>
<keyword evidence="11" id="KW-0472">Membrane</keyword>
<evidence type="ECO:0000259" key="17">
    <source>
        <dbReference type="PROSITE" id="PS52012"/>
    </source>
</evidence>
<dbReference type="GO" id="GO:0046872">
    <property type="term" value="F:metal ion binding"/>
    <property type="evidence" value="ECO:0007669"/>
    <property type="project" value="UniProtKB-KW"/>
</dbReference>
<protein>
    <recommendedName>
        <fullName evidence="17">CFEM domain-containing protein</fullName>
    </recommendedName>
</protein>
<keyword evidence="7" id="KW-0336">GPI-anchor</keyword>
<name>A0AAD8PRM6_9PEZI</name>
<keyword evidence="14" id="KW-0449">Lipoprotein</keyword>
<evidence type="ECO:0000256" key="4">
    <source>
        <dbReference type="ARBA" id="ARBA00022475"/>
    </source>
</evidence>
<evidence type="ECO:0000256" key="10">
    <source>
        <dbReference type="ARBA" id="ARBA00023004"/>
    </source>
</evidence>
<dbReference type="EMBL" id="JAHLJV010000074">
    <property type="protein sequence ID" value="KAK1574505.1"/>
    <property type="molecule type" value="Genomic_DNA"/>
</dbReference>
<evidence type="ECO:0000256" key="14">
    <source>
        <dbReference type="ARBA" id="ARBA00023288"/>
    </source>
</evidence>
<keyword evidence="5" id="KW-0964">Secreted</keyword>
<keyword evidence="19" id="KW-1185">Reference proteome</keyword>
<evidence type="ECO:0000256" key="7">
    <source>
        <dbReference type="ARBA" id="ARBA00022622"/>
    </source>
</evidence>
<evidence type="ECO:0000256" key="9">
    <source>
        <dbReference type="ARBA" id="ARBA00022729"/>
    </source>
</evidence>
<evidence type="ECO:0000313" key="18">
    <source>
        <dbReference type="EMBL" id="KAK1574505.1"/>
    </source>
</evidence>
<evidence type="ECO:0000256" key="13">
    <source>
        <dbReference type="ARBA" id="ARBA00023180"/>
    </source>
</evidence>
<evidence type="ECO:0000256" key="8">
    <source>
        <dbReference type="ARBA" id="ARBA00022723"/>
    </source>
</evidence>
<evidence type="ECO:0000313" key="19">
    <source>
        <dbReference type="Proteomes" id="UP001230504"/>
    </source>
</evidence>
<keyword evidence="12 15" id="KW-1015">Disulfide bond</keyword>
<comment type="similarity">
    <text evidence="3">Belongs to the RBT5 family.</text>
</comment>
<keyword evidence="8" id="KW-0479">Metal-binding</keyword>
<dbReference type="GO" id="GO:0098552">
    <property type="term" value="C:side of membrane"/>
    <property type="evidence" value="ECO:0007669"/>
    <property type="project" value="UniProtKB-KW"/>
</dbReference>
<proteinExistence type="inferred from homology"/>
<keyword evidence="13" id="KW-0325">Glycoprotein</keyword>
<dbReference type="PANTHER" id="PTHR37928:SF2">
    <property type="entry name" value="GPI ANCHORED CFEM DOMAIN PROTEIN (AFU_ORTHOLOGUE AFUA_6G10580)"/>
    <property type="match status" value="1"/>
</dbReference>
<dbReference type="GO" id="GO:0005576">
    <property type="term" value="C:extracellular region"/>
    <property type="evidence" value="ECO:0007669"/>
    <property type="project" value="UniProtKB-SubCell"/>
</dbReference>
<evidence type="ECO:0000256" key="1">
    <source>
        <dbReference type="ARBA" id="ARBA00004609"/>
    </source>
</evidence>
<dbReference type="Proteomes" id="UP001230504">
    <property type="component" value="Unassembled WGS sequence"/>
</dbReference>
<keyword evidence="4" id="KW-1003">Cell membrane</keyword>
<dbReference type="AlphaFoldDB" id="A0AAD8PRM6"/>